<comment type="caution">
    <text evidence="5">The sequence shown here is derived from an EMBL/GenBank/DDBJ whole genome shotgun (WGS) entry which is preliminary data.</text>
</comment>
<dbReference type="InterPro" id="IPR001436">
    <property type="entry name" value="Alpha-crystallin/sHSP_animal"/>
</dbReference>
<dbReference type="PRINTS" id="PR00299">
    <property type="entry name" value="ACRYSTALLIN"/>
</dbReference>
<dbReference type="EMBL" id="BPLR01001652">
    <property type="protein sequence ID" value="GIZ03785.1"/>
    <property type="molecule type" value="Genomic_DNA"/>
</dbReference>
<dbReference type="CDD" id="cd06526">
    <property type="entry name" value="metazoan_ACD"/>
    <property type="match status" value="1"/>
</dbReference>
<keyword evidence="6" id="KW-1185">Reference proteome</keyword>
<evidence type="ECO:0000313" key="5">
    <source>
        <dbReference type="EMBL" id="GIZ03785.1"/>
    </source>
</evidence>
<dbReference type="Gene3D" id="2.60.40.790">
    <property type="match status" value="1"/>
</dbReference>
<dbReference type="PANTHER" id="PTHR45640">
    <property type="entry name" value="HEAT SHOCK PROTEIN HSP-12.2-RELATED"/>
    <property type="match status" value="1"/>
</dbReference>
<organism evidence="5 6">
    <name type="scientific">Caerostris extrusa</name>
    <name type="common">Bark spider</name>
    <name type="synonym">Caerostris bankana</name>
    <dbReference type="NCBI Taxonomy" id="172846"/>
    <lineage>
        <taxon>Eukaryota</taxon>
        <taxon>Metazoa</taxon>
        <taxon>Ecdysozoa</taxon>
        <taxon>Arthropoda</taxon>
        <taxon>Chelicerata</taxon>
        <taxon>Arachnida</taxon>
        <taxon>Araneae</taxon>
        <taxon>Araneomorphae</taxon>
        <taxon>Entelegynae</taxon>
        <taxon>Araneoidea</taxon>
        <taxon>Araneidae</taxon>
        <taxon>Caerostris</taxon>
    </lineage>
</organism>
<dbReference type="GO" id="GO:0009408">
    <property type="term" value="P:response to heat"/>
    <property type="evidence" value="ECO:0007669"/>
    <property type="project" value="TreeGrafter"/>
</dbReference>
<protein>
    <recommendedName>
        <fullName evidence="4">SHSP domain-containing protein</fullName>
    </recommendedName>
</protein>
<dbReference type="GO" id="GO:0005737">
    <property type="term" value="C:cytoplasm"/>
    <property type="evidence" value="ECO:0007669"/>
    <property type="project" value="TreeGrafter"/>
</dbReference>
<sequence>MLRDLYEPTDCHHHNIVPGGVFPTPSTVQTPYFVIHQQPQVPVDPRRSDAKKDDKNSNEYQVMLNVKNFRPDEIVVKVVNNFLVIHGKHEEQADEYGFVAREFTRRYQLPDEVESLTMTSSLRENGMLTIQATRKRRTKELFLLQFRSQQLSWWFKSTKLHSKIPSGQSSK</sequence>
<feature type="region of interest" description="Disordered" evidence="3">
    <location>
        <begin position="38"/>
        <end position="57"/>
    </location>
</feature>
<dbReference type="PANTHER" id="PTHR45640:SF26">
    <property type="entry name" value="RE23625P"/>
    <property type="match status" value="1"/>
</dbReference>
<dbReference type="AlphaFoldDB" id="A0AAV4YBP9"/>
<dbReference type="InterPro" id="IPR002068">
    <property type="entry name" value="A-crystallin/Hsp20_dom"/>
</dbReference>
<dbReference type="GO" id="GO:0005634">
    <property type="term" value="C:nucleus"/>
    <property type="evidence" value="ECO:0007669"/>
    <property type="project" value="TreeGrafter"/>
</dbReference>
<comment type="similarity">
    <text evidence="1 2">Belongs to the small heat shock protein (HSP20) family.</text>
</comment>
<dbReference type="PROSITE" id="PS01031">
    <property type="entry name" value="SHSP"/>
    <property type="match status" value="1"/>
</dbReference>
<evidence type="ECO:0000256" key="2">
    <source>
        <dbReference type="RuleBase" id="RU003616"/>
    </source>
</evidence>
<reference evidence="5 6" key="1">
    <citation type="submission" date="2021-06" db="EMBL/GenBank/DDBJ databases">
        <title>Caerostris extrusa draft genome.</title>
        <authorList>
            <person name="Kono N."/>
            <person name="Arakawa K."/>
        </authorList>
    </citation>
    <scope>NUCLEOTIDE SEQUENCE [LARGE SCALE GENOMIC DNA]</scope>
</reference>
<dbReference type="Proteomes" id="UP001054945">
    <property type="component" value="Unassembled WGS sequence"/>
</dbReference>
<accession>A0AAV4YBP9</accession>
<name>A0AAV4YBP9_CAEEX</name>
<dbReference type="GO" id="GO:0042026">
    <property type="term" value="P:protein refolding"/>
    <property type="evidence" value="ECO:0007669"/>
    <property type="project" value="TreeGrafter"/>
</dbReference>
<feature type="compositionally biased region" description="Basic and acidic residues" evidence="3">
    <location>
        <begin position="44"/>
        <end position="57"/>
    </location>
</feature>
<dbReference type="GO" id="GO:0051082">
    <property type="term" value="F:unfolded protein binding"/>
    <property type="evidence" value="ECO:0007669"/>
    <property type="project" value="TreeGrafter"/>
</dbReference>
<gene>
    <name evidence="5" type="ORF">CEXT_716021</name>
</gene>
<evidence type="ECO:0000256" key="3">
    <source>
        <dbReference type="SAM" id="MobiDB-lite"/>
    </source>
</evidence>
<evidence type="ECO:0000313" key="6">
    <source>
        <dbReference type="Proteomes" id="UP001054945"/>
    </source>
</evidence>
<dbReference type="SUPFAM" id="SSF49764">
    <property type="entry name" value="HSP20-like chaperones"/>
    <property type="match status" value="1"/>
</dbReference>
<proteinExistence type="inferred from homology"/>
<feature type="domain" description="SHSP" evidence="4">
    <location>
        <begin position="41"/>
        <end position="149"/>
    </location>
</feature>
<evidence type="ECO:0000256" key="1">
    <source>
        <dbReference type="PROSITE-ProRule" id="PRU00285"/>
    </source>
</evidence>
<evidence type="ECO:0000259" key="4">
    <source>
        <dbReference type="PROSITE" id="PS01031"/>
    </source>
</evidence>
<dbReference type="InterPro" id="IPR008978">
    <property type="entry name" value="HSP20-like_chaperone"/>
</dbReference>
<dbReference type="Pfam" id="PF00011">
    <property type="entry name" value="HSP20"/>
    <property type="match status" value="1"/>
</dbReference>